<reference evidence="3 4" key="1">
    <citation type="journal article" date="2023" name="Hortic Res">
        <title>The complete reference genome for grapevine (Vitis vinifera L.) genetics and breeding.</title>
        <authorList>
            <person name="Shi X."/>
            <person name="Cao S."/>
            <person name="Wang X."/>
            <person name="Huang S."/>
            <person name="Wang Y."/>
            <person name="Liu Z."/>
            <person name="Liu W."/>
            <person name="Leng X."/>
            <person name="Peng Y."/>
            <person name="Wang N."/>
            <person name="Wang Y."/>
            <person name="Ma Z."/>
            <person name="Xu X."/>
            <person name="Zhang F."/>
            <person name="Xue H."/>
            <person name="Zhong H."/>
            <person name="Wang Y."/>
            <person name="Zhang K."/>
            <person name="Velt A."/>
            <person name="Avia K."/>
            <person name="Holtgrawe D."/>
            <person name="Grimplet J."/>
            <person name="Matus J.T."/>
            <person name="Ware D."/>
            <person name="Wu X."/>
            <person name="Wang H."/>
            <person name="Liu C."/>
            <person name="Fang Y."/>
            <person name="Rustenholz C."/>
            <person name="Cheng Z."/>
            <person name="Xiao H."/>
            <person name="Zhou Y."/>
        </authorList>
    </citation>
    <scope>NUCLEOTIDE SEQUENCE [LARGE SCALE GENOMIC DNA]</scope>
    <source>
        <strain evidence="4">cv. Pinot noir / PN40024</strain>
        <tissue evidence="3">Leaf</tissue>
    </source>
</reference>
<dbReference type="InterPro" id="IPR000639">
    <property type="entry name" value="Epox_hydrolase-like"/>
</dbReference>
<dbReference type="SUPFAM" id="SSF53474">
    <property type="entry name" value="alpha/beta-Hydrolases"/>
    <property type="match status" value="1"/>
</dbReference>
<organism evidence="3 4">
    <name type="scientific">Vitis vinifera</name>
    <name type="common">Grape</name>
    <dbReference type="NCBI Taxonomy" id="29760"/>
    <lineage>
        <taxon>Eukaryota</taxon>
        <taxon>Viridiplantae</taxon>
        <taxon>Streptophyta</taxon>
        <taxon>Embryophyta</taxon>
        <taxon>Tracheophyta</taxon>
        <taxon>Spermatophyta</taxon>
        <taxon>Magnoliopsida</taxon>
        <taxon>eudicotyledons</taxon>
        <taxon>Gunneridae</taxon>
        <taxon>Pentapetalae</taxon>
        <taxon>rosids</taxon>
        <taxon>Vitales</taxon>
        <taxon>Vitaceae</taxon>
        <taxon>Viteae</taxon>
        <taxon>Vitis</taxon>
    </lineage>
</organism>
<evidence type="ECO:0000313" key="4">
    <source>
        <dbReference type="Proteomes" id="UP001227230"/>
    </source>
</evidence>
<dbReference type="PANTHER" id="PTHR43139">
    <property type="entry name" value="SI:DKEY-122A22.2"/>
    <property type="match status" value="1"/>
</dbReference>
<dbReference type="PANTHER" id="PTHR43139:SF25">
    <property type="entry name" value="ALPHA_BETA-HYDROLASES SUPERFAMILY PROTEIN"/>
    <property type="match status" value="1"/>
</dbReference>
<dbReference type="PRINTS" id="PR00111">
    <property type="entry name" value="ABHYDROLASE"/>
</dbReference>
<evidence type="ECO:0000256" key="1">
    <source>
        <dbReference type="SAM" id="MobiDB-lite"/>
    </source>
</evidence>
<dbReference type="Pfam" id="PF12697">
    <property type="entry name" value="Abhydrolase_6"/>
    <property type="match status" value="1"/>
</dbReference>
<feature type="compositionally biased region" description="Basic and acidic residues" evidence="1">
    <location>
        <begin position="309"/>
        <end position="321"/>
    </location>
</feature>
<dbReference type="Proteomes" id="UP001227230">
    <property type="component" value="Chromosome 7"/>
</dbReference>
<dbReference type="InterPro" id="IPR000073">
    <property type="entry name" value="AB_hydrolase_1"/>
</dbReference>
<evidence type="ECO:0000259" key="2">
    <source>
        <dbReference type="Pfam" id="PF12697"/>
    </source>
</evidence>
<dbReference type="InterPro" id="IPR029058">
    <property type="entry name" value="AB_hydrolase_fold"/>
</dbReference>
<protein>
    <recommendedName>
        <fullName evidence="2">AB hydrolase-1 domain-containing protein</fullName>
    </recommendedName>
</protein>
<dbReference type="PRINTS" id="PR00412">
    <property type="entry name" value="EPOXHYDRLASE"/>
</dbReference>
<gene>
    <name evidence="3" type="ORF">VitviT2T_010682</name>
</gene>
<feature type="domain" description="AB hydrolase-1" evidence="2">
    <location>
        <begin position="52"/>
        <end position="288"/>
    </location>
</feature>
<feature type="region of interest" description="Disordered" evidence="1">
    <location>
        <begin position="302"/>
        <end position="321"/>
    </location>
</feature>
<dbReference type="InterPro" id="IPR052370">
    <property type="entry name" value="Meta-cleavage_hydrolase"/>
</dbReference>
<accession>A0ABY9C9I3</accession>
<dbReference type="Gene3D" id="3.40.50.1820">
    <property type="entry name" value="alpha/beta hydrolase"/>
    <property type="match status" value="1"/>
</dbReference>
<keyword evidence="4" id="KW-1185">Reference proteome</keyword>
<sequence>MAKCCSFTATRDWCFRLSFSNAGLRSTTSDLGDGTVMHCWIPKSRKENKPNLLLIHGMGANAMWQWADFIRPLIARFNVYVPDLVFFGDSYTTRPERSESFQAQCVIRMMEGHGVSRMNVVGISYGGFVAYRIAEQFPAAVERLVLCCAGVCMEEKDMEAGMFQVSSVEDAASLLLPQTPEKVRELVRISFAKPINTMPSCFLNDFIDVMCTEHLQERRALIMALHKDRKLSNLPKITQPTLIIWGELDRVFPLELAHRLKRHIGENAELVIIKNVGHAINAEKPKELCKYLKSFLMDPLPPQNGKSSDGNKIDCKALEEK</sequence>
<name>A0ABY9C9I3_VITVI</name>
<dbReference type="EMBL" id="CP126654">
    <property type="protein sequence ID" value="WJZ91626.1"/>
    <property type="molecule type" value="Genomic_DNA"/>
</dbReference>
<proteinExistence type="predicted"/>
<evidence type="ECO:0000313" key="3">
    <source>
        <dbReference type="EMBL" id="WJZ91626.1"/>
    </source>
</evidence>